<dbReference type="InterPro" id="IPR014352">
    <property type="entry name" value="FERM/acyl-CoA-bd_prot_sf"/>
</dbReference>
<accession>A0A8C3QQU3</accession>
<dbReference type="AlphaFoldDB" id="A0A8C3QQU3"/>
<keyword evidence="2" id="KW-0446">Lipid-binding</keyword>
<proteinExistence type="predicted"/>
<dbReference type="Gene3D" id="1.20.80.10">
    <property type="match status" value="1"/>
</dbReference>
<keyword evidence="6" id="KW-1185">Reference proteome</keyword>
<evidence type="ECO:0000256" key="1">
    <source>
        <dbReference type="ARBA" id="ARBA00022448"/>
    </source>
</evidence>
<feature type="region of interest" description="Disordered" evidence="3">
    <location>
        <begin position="333"/>
        <end position="398"/>
    </location>
</feature>
<feature type="compositionally biased region" description="Basic and acidic residues" evidence="3">
    <location>
        <begin position="471"/>
        <end position="487"/>
    </location>
</feature>
<dbReference type="FunFam" id="1.20.80.10:FF:000010">
    <property type="entry name" value="Acyl-CoA-binding domain-containing protein 5"/>
    <property type="match status" value="1"/>
</dbReference>
<dbReference type="PANTHER" id="PTHR23310:SF53">
    <property type="entry name" value="ACYL-COA-BINDING DOMAIN-CONTAINING PROTEIN 4"/>
    <property type="match status" value="1"/>
</dbReference>
<sequence length="614" mass="64579">MEEPGCGAQFRAAVQVIQGLPRSGAYRPSYEEMLRFYSYYKQATAGCCQGPRPGFWDPIGRYKWDAWHSLGRMSKEEAMAAYVAEMKKVAQKVIDTVPMDETTEEMFRYFEPLYEVIHDMPRPPESFFKSKGDVRLVGGDPGSTPELAPGLAAELEAHVASTVRALQEELCRVQERLSRLEMLGAAQVRAGLGRGQGWDTAPGQPGSAPGPGTGLGLVWGPPRRSRARCCPDPACGTRGELLPLAATASLIPTAPLIPAASGLLAQLHHLYPSQEPCTGSLDRSLPLTGAGRGVPAPPAPQTLSCLAGGHSWDRPRPGTCSKGELRVEEALRGGPAVPLPTPQPTGAWGRSWGRSGKGPSAGEQVTSWGHGPRDGGVMSRGGEMGPEPPSSGRGSFQHRAEGVFGDIGDTFVPFPTPGDVPVAPDRVPAHAALPGHLALRHPVAAAPLAGQEEVTTTSPLPLPPPLLPHPASHEPGKLHGATRESPHQPRGPAGRARPGGGTPGHRHPHSGPDRRRERGWRRPARSPGGRPPPPRTDGPGPAAAPRVAGTATGPSRATGATGCWDITEPASIKVAFLVQPRCLCPARGGDRGQTLQPGHLPLPGHCPQPVTSSA</sequence>
<name>A0A8C3QQU3_9PASS</name>
<dbReference type="CDD" id="cd00435">
    <property type="entry name" value="ACBP"/>
    <property type="match status" value="1"/>
</dbReference>
<dbReference type="Ensembl" id="ENSCRFT00000010084.1">
    <property type="protein sequence ID" value="ENSCRFP00000009735.1"/>
    <property type="gene ID" value="ENSCRFG00000007602.1"/>
</dbReference>
<evidence type="ECO:0000313" key="6">
    <source>
        <dbReference type="Proteomes" id="UP000694396"/>
    </source>
</evidence>
<organism evidence="5 6">
    <name type="scientific">Cyanoderma ruficeps</name>
    <name type="common">rufous-capped babbler</name>
    <dbReference type="NCBI Taxonomy" id="181631"/>
    <lineage>
        <taxon>Eukaryota</taxon>
        <taxon>Metazoa</taxon>
        <taxon>Chordata</taxon>
        <taxon>Craniata</taxon>
        <taxon>Vertebrata</taxon>
        <taxon>Euteleostomi</taxon>
        <taxon>Archelosauria</taxon>
        <taxon>Archosauria</taxon>
        <taxon>Dinosauria</taxon>
        <taxon>Saurischia</taxon>
        <taxon>Theropoda</taxon>
        <taxon>Coelurosauria</taxon>
        <taxon>Aves</taxon>
        <taxon>Neognathae</taxon>
        <taxon>Neoaves</taxon>
        <taxon>Telluraves</taxon>
        <taxon>Australaves</taxon>
        <taxon>Passeriformes</taxon>
        <taxon>Sylvioidea</taxon>
        <taxon>Timaliidae</taxon>
        <taxon>Cyanoderma</taxon>
    </lineage>
</organism>
<dbReference type="PRINTS" id="PR00689">
    <property type="entry name" value="ACOABINDINGP"/>
</dbReference>
<evidence type="ECO:0000313" key="5">
    <source>
        <dbReference type="Ensembl" id="ENSCRFP00000009735.1"/>
    </source>
</evidence>
<feature type="region of interest" description="Disordered" evidence="3">
    <location>
        <begin position="194"/>
        <end position="214"/>
    </location>
</feature>
<dbReference type="Pfam" id="PF00887">
    <property type="entry name" value="ACBP"/>
    <property type="match status" value="1"/>
</dbReference>
<dbReference type="InterPro" id="IPR000582">
    <property type="entry name" value="Acyl-CoA-binding_protein"/>
</dbReference>
<dbReference type="PROSITE" id="PS51228">
    <property type="entry name" value="ACB_2"/>
    <property type="match status" value="1"/>
</dbReference>
<protein>
    <recommendedName>
        <fullName evidence="4">ACB domain-containing protein</fullName>
    </recommendedName>
</protein>
<dbReference type="PANTHER" id="PTHR23310">
    <property type="entry name" value="ACYL-COA-BINDING PROTEIN, ACBP"/>
    <property type="match status" value="1"/>
</dbReference>
<keyword evidence="1" id="KW-0813">Transport</keyword>
<reference evidence="5" key="2">
    <citation type="submission" date="2025-09" db="UniProtKB">
        <authorList>
            <consortium name="Ensembl"/>
        </authorList>
    </citation>
    <scope>IDENTIFICATION</scope>
</reference>
<dbReference type="GO" id="GO:0005737">
    <property type="term" value="C:cytoplasm"/>
    <property type="evidence" value="ECO:0007669"/>
    <property type="project" value="TreeGrafter"/>
</dbReference>
<dbReference type="InterPro" id="IPR035984">
    <property type="entry name" value="Acyl-CoA-binding_sf"/>
</dbReference>
<feature type="region of interest" description="Disordered" evidence="3">
    <location>
        <begin position="584"/>
        <end position="614"/>
    </location>
</feature>
<reference evidence="5" key="1">
    <citation type="submission" date="2025-08" db="UniProtKB">
        <authorList>
            <consortium name="Ensembl"/>
        </authorList>
    </citation>
    <scope>IDENTIFICATION</scope>
</reference>
<dbReference type="GO" id="GO:0006631">
    <property type="term" value="P:fatty acid metabolic process"/>
    <property type="evidence" value="ECO:0007669"/>
    <property type="project" value="TreeGrafter"/>
</dbReference>
<evidence type="ECO:0000256" key="3">
    <source>
        <dbReference type="SAM" id="MobiDB-lite"/>
    </source>
</evidence>
<feature type="domain" description="ACB" evidence="4">
    <location>
        <begin position="6"/>
        <end position="95"/>
    </location>
</feature>
<dbReference type="PROSITE" id="PS00880">
    <property type="entry name" value="ACB_1"/>
    <property type="match status" value="1"/>
</dbReference>
<feature type="compositionally biased region" description="Low complexity" evidence="3">
    <location>
        <begin position="537"/>
        <end position="554"/>
    </location>
</feature>
<evidence type="ECO:0000259" key="4">
    <source>
        <dbReference type="PROSITE" id="PS51228"/>
    </source>
</evidence>
<evidence type="ECO:0000256" key="2">
    <source>
        <dbReference type="ARBA" id="ARBA00023121"/>
    </source>
</evidence>
<feature type="region of interest" description="Disordered" evidence="3">
    <location>
        <begin position="450"/>
        <end position="562"/>
    </location>
</feature>
<dbReference type="SUPFAM" id="SSF47027">
    <property type="entry name" value="Acyl-CoA binding protein"/>
    <property type="match status" value="1"/>
</dbReference>
<dbReference type="GO" id="GO:0000062">
    <property type="term" value="F:fatty-acyl-CoA binding"/>
    <property type="evidence" value="ECO:0007669"/>
    <property type="project" value="InterPro"/>
</dbReference>
<dbReference type="InterPro" id="IPR022408">
    <property type="entry name" value="Acyl-CoA-binding_prot_CS"/>
</dbReference>
<dbReference type="Proteomes" id="UP000694396">
    <property type="component" value="Unplaced"/>
</dbReference>